<organism evidence="1 2">
    <name type="scientific">Neorhizobium lilium</name>
    <dbReference type="NCBI Taxonomy" id="2503024"/>
    <lineage>
        <taxon>Bacteria</taxon>
        <taxon>Pseudomonadati</taxon>
        <taxon>Pseudomonadota</taxon>
        <taxon>Alphaproteobacteria</taxon>
        <taxon>Hyphomicrobiales</taxon>
        <taxon>Rhizobiaceae</taxon>
        <taxon>Rhizobium/Agrobacterium group</taxon>
        <taxon>Neorhizobium</taxon>
    </lineage>
</organism>
<sequence>MCPPGCLHSMCRTATRRGLLKSGFTFGLGAATAVASNPPVAIAATSAKIAFSETIDLSHALYEGFPTFSGDKWFTVEHLATFAKDKVNLNRWTIVEHSGTHVDAPIHFSADGMTADMIPISDMIVPLVVIDIRARAADNPDTSLTPDDITRWEAKNGVLPEGCCVVMNSGWHKLLGNPKFTGNDDQKRNHTPGFHAEAAHFLITERKVKGIGVDTLSLDTGLNSGGAFPVHYEWLGSGRWGVECLANLDAIPEVGAHLLLGTPKVRGATGGPTRAIALI</sequence>
<evidence type="ECO:0000313" key="1">
    <source>
        <dbReference type="EMBL" id="RWX81188.1"/>
    </source>
</evidence>
<dbReference type="OrthoDB" id="9777007at2"/>
<dbReference type="Proteomes" id="UP000287687">
    <property type="component" value="Unassembled WGS sequence"/>
</dbReference>
<dbReference type="EMBL" id="SBIP01000001">
    <property type="protein sequence ID" value="RWX81188.1"/>
    <property type="molecule type" value="Genomic_DNA"/>
</dbReference>
<dbReference type="PROSITE" id="PS51318">
    <property type="entry name" value="TAT"/>
    <property type="match status" value="1"/>
</dbReference>
<accession>A0A444LLM8</accession>
<proteinExistence type="predicted"/>
<evidence type="ECO:0000313" key="2">
    <source>
        <dbReference type="Proteomes" id="UP000287687"/>
    </source>
</evidence>
<comment type="caution">
    <text evidence="1">The sequence shown here is derived from an EMBL/GenBank/DDBJ whole genome shotgun (WGS) entry which is preliminary data.</text>
</comment>
<gene>
    <name evidence="1" type="ORF">EPK99_02335</name>
</gene>
<dbReference type="InterPro" id="IPR007325">
    <property type="entry name" value="KFase/CYL"/>
</dbReference>
<protein>
    <submittedName>
        <fullName evidence="1">Cyclase family protein</fullName>
    </submittedName>
</protein>
<dbReference type="InterPro" id="IPR006311">
    <property type="entry name" value="TAT_signal"/>
</dbReference>
<dbReference type="SUPFAM" id="SSF102198">
    <property type="entry name" value="Putative cyclase"/>
    <property type="match status" value="1"/>
</dbReference>
<dbReference type="GO" id="GO:0004061">
    <property type="term" value="F:arylformamidase activity"/>
    <property type="evidence" value="ECO:0007669"/>
    <property type="project" value="InterPro"/>
</dbReference>
<dbReference type="PANTHER" id="PTHR31118">
    <property type="entry name" value="CYCLASE-LIKE PROTEIN 2"/>
    <property type="match status" value="1"/>
</dbReference>
<dbReference type="GO" id="GO:0019441">
    <property type="term" value="P:L-tryptophan catabolic process to kynurenine"/>
    <property type="evidence" value="ECO:0007669"/>
    <property type="project" value="InterPro"/>
</dbReference>
<dbReference type="InterPro" id="IPR037175">
    <property type="entry name" value="KFase_sf"/>
</dbReference>
<dbReference type="Pfam" id="PF04199">
    <property type="entry name" value="Cyclase"/>
    <property type="match status" value="1"/>
</dbReference>
<dbReference type="Gene3D" id="3.50.30.50">
    <property type="entry name" value="Putative cyclase"/>
    <property type="match status" value="1"/>
</dbReference>
<keyword evidence="2" id="KW-1185">Reference proteome</keyword>
<reference evidence="1 2" key="1">
    <citation type="submission" date="2019-01" db="EMBL/GenBank/DDBJ databases">
        <title>The draft genome of Rhizobium sp. 24NR.</title>
        <authorList>
            <person name="Liu L."/>
            <person name="Liang L."/>
            <person name="Shi S."/>
            <person name="Xu L."/>
            <person name="Wang X."/>
            <person name="Li L."/>
            <person name="Zhang X."/>
        </authorList>
    </citation>
    <scope>NUCLEOTIDE SEQUENCE [LARGE SCALE GENOMIC DNA]</scope>
    <source>
        <strain evidence="1 2">24NR</strain>
    </source>
</reference>
<dbReference type="PANTHER" id="PTHR31118:SF12">
    <property type="entry name" value="CYCLASE-LIKE PROTEIN 2"/>
    <property type="match status" value="1"/>
</dbReference>
<name>A0A444LLM8_9HYPH</name>
<dbReference type="AlphaFoldDB" id="A0A444LLM8"/>